<evidence type="ECO:0000313" key="2">
    <source>
        <dbReference type="Proteomes" id="UP001060215"/>
    </source>
</evidence>
<comment type="caution">
    <text evidence="1">The sequence shown here is derived from an EMBL/GenBank/DDBJ whole genome shotgun (WGS) entry which is preliminary data.</text>
</comment>
<gene>
    <name evidence="1" type="ORF">LOK49_LG09G01033</name>
</gene>
<sequence>MLIKSMFYPNAVANILSDKKYILQEFWEANPCKQSWHLFELQFRHNSLHLPFQKFNPYIL</sequence>
<accession>A0ACC0GM97</accession>
<name>A0ACC0GM97_9ERIC</name>
<keyword evidence="2" id="KW-1185">Reference proteome</keyword>
<dbReference type="Proteomes" id="UP001060215">
    <property type="component" value="Chromosome 8"/>
</dbReference>
<organism evidence="1 2">
    <name type="scientific">Camellia lanceoleosa</name>
    <dbReference type="NCBI Taxonomy" id="1840588"/>
    <lineage>
        <taxon>Eukaryota</taxon>
        <taxon>Viridiplantae</taxon>
        <taxon>Streptophyta</taxon>
        <taxon>Embryophyta</taxon>
        <taxon>Tracheophyta</taxon>
        <taxon>Spermatophyta</taxon>
        <taxon>Magnoliopsida</taxon>
        <taxon>eudicotyledons</taxon>
        <taxon>Gunneridae</taxon>
        <taxon>Pentapetalae</taxon>
        <taxon>asterids</taxon>
        <taxon>Ericales</taxon>
        <taxon>Theaceae</taxon>
        <taxon>Camellia</taxon>
    </lineage>
</organism>
<reference evidence="1 2" key="1">
    <citation type="journal article" date="2022" name="Plant J.">
        <title>Chromosome-level genome of Camellia lanceoleosa provides a valuable resource for understanding genome evolution and self-incompatibility.</title>
        <authorList>
            <person name="Gong W."/>
            <person name="Xiao S."/>
            <person name="Wang L."/>
            <person name="Liao Z."/>
            <person name="Chang Y."/>
            <person name="Mo W."/>
            <person name="Hu G."/>
            <person name="Li W."/>
            <person name="Zhao G."/>
            <person name="Zhu H."/>
            <person name="Hu X."/>
            <person name="Ji K."/>
            <person name="Xiang X."/>
            <person name="Song Q."/>
            <person name="Yuan D."/>
            <person name="Jin S."/>
            <person name="Zhang L."/>
        </authorList>
    </citation>
    <scope>NUCLEOTIDE SEQUENCE [LARGE SCALE GENOMIC DNA]</scope>
    <source>
        <strain evidence="1">SQ_2022a</strain>
    </source>
</reference>
<proteinExistence type="predicted"/>
<dbReference type="EMBL" id="CM045765">
    <property type="protein sequence ID" value="KAI8000551.1"/>
    <property type="molecule type" value="Genomic_DNA"/>
</dbReference>
<protein>
    <submittedName>
        <fullName evidence="1">Uncharacterized protein</fullName>
    </submittedName>
</protein>
<evidence type="ECO:0000313" key="1">
    <source>
        <dbReference type="EMBL" id="KAI8000551.1"/>
    </source>
</evidence>